<dbReference type="SUPFAM" id="SSF56112">
    <property type="entry name" value="Protein kinase-like (PK-like)"/>
    <property type="match status" value="1"/>
</dbReference>
<sequence>GTPVAVKLVDFQYPRYSSPAVDLIYFIWTSADEGVRETKQEELLDIYLQTFNSTLEELGCQERLTAEELRQDLRALADWVLVLICQLLPTVLCEPKDVIKTEDFKQEDFDPEKPDERIEKRYRGKRFKTDLPIVLKQYQSWVSS</sequence>
<dbReference type="EMBL" id="GECU01024222">
    <property type="protein sequence ID" value="JAS83484.1"/>
    <property type="molecule type" value="Transcribed_RNA"/>
</dbReference>
<evidence type="ECO:0000313" key="1">
    <source>
        <dbReference type="EMBL" id="JAS83484.1"/>
    </source>
</evidence>
<evidence type="ECO:0008006" key="2">
    <source>
        <dbReference type="Google" id="ProtNLM"/>
    </source>
</evidence>
<dbReference type="PANTHER" id="PTHR11012:SF30">
    <property type="entry name" value="PROTEIN KINASE-LIKE DOMAIN-CONTAINING"/>
    <property type="match status" value="1"/>
</dbReference>
<protein>
    <recommendedName>
        <fullName evidence="2">CHK kinase-like domain-containing protein</fullName>
    </recommendedName>
</protein>
<dbReference type="Pfam" id="PF02958">
    <property type="entry name" value="EcKL"/>
    <property type="match status" value="1"/>
</dbReference>
<proteinExistence type="predicted"/>
<dbReference type="PANTHER" id="PTHR11012">
    <property type="entry name" value="PROTEIN KINASE-LIKE DOMAIN-CONTAINING"/>
    <property type="match status" value="1"/>
</dbReference>
<gene>
    <name evidence="1" type="ORF">g.6430</name>
</gene>
<organism evidence="1">
    <name type="scientific">Homalodisca liturata</name>
    <dbReference type="NCBI Taxonomy" id="320908"/>
    <lineage>
        <taxon>Eukaryota</taxon>
        <taxon>Metazoa</taxon>
        <taxon>Ecdysozoa</taxon>
        <taxon>Arthropoda</taxon>
        <taxon>Hexapoda</taxon>
        <taxon>Insecta</taxon>
        <taxon>Pterygota</taxon>
        <taxon>Neoptera</taxon>
        <taxon>Paraneoptera</taxon>
        <taxon>Hemiptera</taxon>
        <taxon>Auchenorrhyncha</taxon>
        <taxon>Membracoidea</taxon>
        <taxon>Cicadellidae</taxon>
        <taxon>Cicadellinae</taxon>
        <taxon>Proconiini</taxon>
        <taxon>Homalodisca</taxon>
    </lineage>
</organism>
<dbReference type="AlphaFoldDB" id="A0A1B6I962"/>
<name>A0A1B6I962_9HEMI</name>
<accession>A0A1B6I962</accession>
<dbReference type="InterPro" id="IPR004119">
    <property type="entry name" value="EcKL"/>
</dbReference>
<dbReference type="InterPro" id="IPR011009">
    <property type="entry name" value="Kinase-like_dom_sf"/>
</dbReference>
<feature type="non-terminal residue" evidence="1">
    <location>
        <position position="1"/>
    </location>
</feature>
<reference evidence="1" key="1">
    <citation type="submission" date="2015-11" db="EMBL/GenBank/DDBJ databases">
        <title>De novo transcriptome assembly of four potential Pierce s Disease insect vectors from Arizona vineyards.</title>
        <authorList>
            <person name="Tassone E.E."/>
        </authorList>
    </citation>
    <scope>NUCLEOTIDE SEQUENCE</scope>
</reference>